<dbReference type="Proteomes" id="UP000317494">
    <property type="component" value="Unassembled WGS sequence"/>
</dbReference>
<dbReference type="InterPro" id="IPR048364">
    <property type="entry name" value="Hikeshi-like_C"/>
</dbReference>
<feature type="domain" description="Hikeshi-like C-terminal" evidence="3">
    <location>
        <begin position="179"/>
        <end position="243"/>
    </location>
</feature>
<dbReference type="PANTHER" id="PTHR12925:SF0">
    <property type="entry name" value="PROTEIN HIKESHI"/>
    <property type="match status" value="1"/>
</dbReference>
<dbReference type="GO" id="GO:0005829">
    <property type="term" value="C:cytosol"/>
    <property type="evidence" value="ECO:0007669"/>
    <property type="project" value="TreeGrafter"/>
</dbReference>
<sequence length="252" mass="26998">MFGCIVSGRLVQTNLQQVDATKWVFELSDAQNINHIVVFLTGHQLLPAGYGCTVYLHWPGTPQTTSWKLLGMISNEKPSAIFKLGGKEWFQSHMAVSNQSSSTDLMVDDTATMSSATNVSITAQLGISVEPMESVLAQVATLQAAMGSRSSGGGDAMMCDSSMSLVPASSTLGLKSVDPARLATSVVENLYYYVTSFAVSASQIQPLAFGNSSNNPGLDDSYIPVKAFQDWYTNIQRKLKADTSAGFLKLSS</sequence>
<dbReference type="Pfam" id="PF05603">
    <property type="entry name" value="Hikeshi-like_N"/>
    <property type="match status" value="1"/>
</dbReference>
<accession>A0A507D3Y5</accession>
<dbReference type="GO" id="GO:0061608">
    <property type="term" value="F:nuclear import signal receptor activity"/>
    <property type="evidence" value="ECO:0007669"/>
    <property type="project" value="TreeGrafter"/>
</dbReference>
<name>A0A507D3Y5_9FUNG</name>
<dbReference type="EMBL" id="QEAM01000112">
    <property type="protein sequence ID" value="TPX46154.1"/>
    <property type="molecule type" value="Genomic_DNA"/>
</dbReference>
<proteinExistence type="inferred from homology"/>
<evidence type="ECO:0000313" key="7">
    <source>
        <dbReference type="Proteomes" id="UP000317494"/>
    </source>
</evidence>
<dbReference type="EMBL" id="QEAM01000462">
    <property type="protein sequence ID" value="TPX39604.1"/>
    <property type="molecule type" value="Genomic_DNA"/>
</dbReference>
<keyword evidence="7" id="KW-1185">Reference proteome</keyword>
<protein>
    <submittedName>
        <fullName evidence="6">Uncharacterized protein</fullName>
    </submittedName>
</protein>
<feature type="domain" description="Hikeshi-like N-terminal" evidence="2">
    <location>
        <begin position="5"/>
        <end position="144"/>
    </location>
</feature>
<evidence type="ECO:0000256" key="1">
    <source>
        <dbReference type="ARBA" id="ARBA00006623"/>
    </source>
</evidence>
<dbReference type="VEuPathDB" id="FungiDB:SeMB42_g07455"/>
<dbReference type="InterPro" id="IPR008493">
    <property type="entry name" value="Hikeshi-like_N"/>
</dbReference>
<evidence type="ECO:0000259" key="3">
    <source>
        <dbReference type="Pfam" id="PF21057"/>
    </source>
</evidence>
<evidence type="ECO:0000313" key="5">
    <source>
        <dbReference type="EMBL" id="TPX39604.1"/>
    </source>
</evidence>
<dbReference type="PANTHER" id="PTHR12925">
    <property type="entry name" value="HIKESHI FAMILY MEMBER"/>
    <property type="match status" value="1"/>
</dbReference>
<dbReference type="GO" id="GO:0006606">
    <property type="term" value="P:protein import into nucleus"/>
    <property type="evidence" value="ECO:0007669"/>
    <property type="project" value="TreeGrafter"/>
</dbReference>
<dbReference type="GO" id="GO:0005634">
    <property type="term" value="C:nucleus"/>
    <property type="evidence" value="ECO:0007669"/>
    <property type="project" value="TreeGrafter"/>
</dbReference>
<reference evidence="7 8" key="1">
    <citation type="journal article" date="2019" name="Sci. Rep.">
        <title>Comparative genomics of chytrid fungi reveal insights into the obligate biotrophic and pathogenic lifestyle of Synchytrium endobioticum.</title>
        <authorList>
            <person name="van de Vossenberg B.T.L.H."/>
            <person name="Warris S."/>
            <person name="Nguyen H.D.T."/>
            <person name="van Gent-Pelzer M.P.E."/>
            <person name="Joly D.L."/>
            <person name="van de Geest H.C."/>
            <person name="Bonants P.J.M."/>
            <person name="Smith D.S."/>
            <person name="Levesque C.A."/>
            <person name="van der Lee T.A.J."/>
        </authorList>
    </citation>
    <scope>NUCLEOTIDE SEQUENCE [LARGE SCALE GENOMIC DNA]</scope>
    <source>
        <strain evidence="6 8">LEV6574</strain>
        <strain evidence="4 7">MB42</strain>
    </source>
</reference>
<evidence type="ECO:0000259" key="2">
    <source>
        <dbReference type="Pfam" id="PF05603"/>
    </source>
</evidence>
<dbReference type="Pfam" id="PF21057">
    <property type="entry name" value="Hikeshi-like_C"/>
    <property type="match status" value="1"/>
</dbReference>
<gene>
    <name evidence="6" type="ORF">SeLEV6574_g03369</name>
    <name evidence="5" type="ORF">SeLEV6574_g07106</name>
    <name evidence="4" type="ORF">SeMB42_g07455</name>
</gene>
<dbReference type="AlphaFoldDB" id="A0A507D3Y5"/>
<dbReference type="Proteomes" id="UP000320475">
    <property type="component" value="Unassembled WGS sequence"/>
</dbReference>
<organism evidence="6 8">
    <name type="scientific">Synchytrium endobioticum</name>
    <dbReference type="NCBI Taxonomy" id="286115"/>
    <lineage>
        <taxon>Eukaryota</taxon>
        <taxon>Fungi</taxon>
        <taxon>Fungi incertae sedis</taxon>
        <taxon>Chytridiomycota</taxon>
        <taxon>Chytridiomycota incertae sedis</taxon>
        <taxon>Chytridiomycetes</taxon>
        <taxon>Synchytriales</taxon>
        <taxon>Synchytriaceae</taxon>
        <taxon>Synchytrium</taxon>
    </lineage>
</organism>
<comment type="similarity">
    <text evidence="1">Belongs to the OPI10 family.</text>
</comment>
<evidence type="ECO:0000313" key="4">
    <source>
        <dbReference type="EMBL" id="TPX33546.1"/>
    </source>
</evidence>
<dbReference type="EMBL" id="QEAN01000530">
    <property type="protein sequence ID" value="TPX33546.1"/>
    <property type="molecule type" value="Genomic_DNA"/>
</dbReference>
<dbReference type="InterPro" id="IPR031318">
    <property type="entry name" value="OPI10"/>
</dbReference>
<comment type="caution">
    <text evidence="6">The sequence shown here is derived from an EMBL/GenBank/DDBJ whole genome shotgun (WGS) entry which is preliminary data.</text>
</comment>
<evidence type="ECO:0000313" key="6">
    <source>
        <dbReference type="EMBL" id="TPX46154.1"/>
    </source>
</evidence>
<dbReference type="OrthoDB" id="10248398at2759"/>
<dbReference type="STRING" id="286115.A0A507D3Y5"/>
<evidence type="ECO:0000313" key="8">
    <source>
        <dbReference type="Proteomes" id="UP000320475"/>
    </source>
</evidence>